<dbReference type="AlphaFoldDB" id="A0A371CKE8"/>
<organism evidence="2 3">
    <name type="scientific">Lentinus brumalis</name>
    <dbReference type="NCBI Taxonomy" id="2498619"/>
    <lineage>
        <taxon>Eukaryota</taxon>
        <taxon>Fungi</taxon>
        <taxon>Dikarya</taxon>
        <taxon>Basidiomycota</taxon>
        <taxon>Agaricomycotina</taxon>
        <taxon>Agaricomycetes</taxon>
        <taxon>Polyporales</taxon>
        <taxon>Polyporaceae</taxon>
        <taxon>Lentinus</taxon>
    </lineage>
</organism>
<sequence>MGSDGESDYSGTSGGMSAQCPTPEATWTLAVDLHWSRRSPLHTEAHATTLGRYALRRLARRCLLHQIPGSPGPRRGDPSGMNSQAELLMRSSKCKPHPGVLLDKKGGDQFLRSPTLQYQSTVDAFLEGAHYCAAVRCASLLGAHDMWTCRDVVASCIHEPSSGRGARRGCQAHWRRRLAGLRNICGVFGHVLLRLGCEPHSHRHRDNARQLGKCEPVHTNGILQELDLARPWSTG</sequence>
<evidence type="ECO:0000313" key="2">
    <source>
        <dbReference type="EMBL" id="RDX40764.1"/>
    </source>
</evidence>
<protein>
    <submittedName>
        <fullName evidence="2">Uncharacterized protein</fullName>
    </submittedName>
</protein>
<evidence type="ECO:0000256" key="1">
    <source>
        <dbReference type="SAM" id="MobiDB-lite"/>
    </source>
</evidence>
<dbReference type="EMBL" id="KZ857538">
    <property type="protein sequence ID" value="RDX40764.1"/>
    <property type="molecule type" value="Genomic_DNA"/>
</dbReference>
<name>A0A371CKE8_9APHY</name>
<feature type="region of interest" description="Disordered" evidence="1">
    <location>
        <begin position="1"/>
        <end position="21"/>
    </location>
</feature>
<evidence type="ECO:0000313" key="3">
    <source>
        <dbReference type="Proteomes" id="UP000256964"/>
    </source>
</evidence>
<dbReference type="Proteomes" id="UP000256964">
    <property type="component" value="Unassembled WGS sequence"/>
</dbReference>
<keyword evidence="3" id="KW-1185">Reference proteome</keyword>
<accession>A0A371CKE8</accession>
<proteinExistence type="predicted"/>
<feature type="compositionally biased region" description="Polar residues" evidence="1">
    <location>
        <begin position="9"/>
        <end position="20"/>
    </location>
</feature>
<reference evidence="2 3" key="1">
    <citation type="journal article" date="2018" name="Biotechnol. Biofuels">
        <title>Integrative visual omics of the white-rot fungus Polyporus brumalis exposes the biotechnological potential of its oxidative enzymes for delignifying raw plant biomass.</title>
        <authorList>
            <person name="Miyauchi S."/>
            <person name="Rancon A."/>
            <person name="Drula E."/>
            <person name="Hage H."/>
            <person name="Chaduli D."/>
            <person name="Favel A."/>
            <person name="Grisel S."/>
            <person name="Henrissat B."/>
            <person name="Herpoel-Gimbert I."/>
            <person name="Ruiz-Duenas F.J."/>
            <person name="Chevret D."/>
            <person name="Hainaut M."/>
            <person name="Lin J."/>
            <person name="Wang M."/>
            <person name="Pangilinan J."/>
            <person name="Lipzen A."/>
            <person name="Lesage-Meessen L."/>
            <person name="Navarro D."/>
            <person name="Riley R."/>
            <person name="Grigoriev I.V."/>
            <person name="Zhou S."/>
            <person name="Raouche S."/>
            <person name="Rosso M.N."/>
        </authorList>
    </citation>
    <scope>NUCLEOTIDE SEQUENCE [LARGE SCALE GENOMIC DNA]</scope>
    <source>
        <strain evidence="2 3">BRFM 1820</strain>
    </source>
</reference>
<gene>
    <name evidence="2" type="ORF">OH76DRAFT_305237</name>
</gene>